<organism evidence="1 2">
    <name type="scientific">Scophthalmus maximus</name>
    <name type="common">Turbot</name>
    <name type="synonym">Psetta maxima</name>
    <dbReference type="NCBI Taxonomy" id="52904"/>
    <lineage>
        <taxon>Eukaryota</taxon>
        <taxon>Metazoa</taxon>
        <taxon>Chordata</taxon>
        <taxon>Craniata</taxon>
        <taxon>Vertebrata</taxon>
        <taxon>Euteleostomi</taxon>
        <taxon>Actinopterygii</taxon>
        <taxon>Neopterygii</taxon>
        <taxon>Teleostei</taxon>
        <taxon>Neoteleostei</taxon>
        <taxon>Acanthomorphata</taxon>
        <taxon>Carangaria</taxon>
        <taxon>Pleuronectiformes</taxon>
        <taxon>Pleuronectoidei</taxon>
        <taxon>Scophthalmidae</taxon>
        <taxon>Scophthalmus</taxon>
    </lineage>
</organism>
<proteinExistence type="predicted"/>
<dbReference type="AlphaFoldDB" id="A0A6A4TA46"/>
<protein>
    <submittedName>
        <fullName evidence="1">Uncharacterized protein</fullName>
    </submittedName>
</protein>
<name>A0A6A4TA46_SCOMX</name>
<dbReference type="EMBL" id="VEVO01000007">
    <property type="protein sequence ID" value="KAF0039851.1"/>
    <property type="molecule type" value="Genomic_DNA"/>
</dbReference>
<evidence type="ECO:0000313" key="2">
    <source>
        <dbReference type="Proteomes" id="UP000438429"/>
    </source>
</evidence>
<sequence>MYAEPVVDQVEQVFFALNSCAMPSERGASPADVTSRHFRSAVLNHPPPQIICFNTVMHIHTDTLKSH</sequence>
<reference evidence="1 2" key="1">
    <citation type="submission" date="2019-06" db="EMBL/GenBank/DDBJ databases">
        <title>Draft genomes of female and male turbot (Scophthalmus maximus).</title>
        <authorList>
            <person name="Xu H."/>
            <person name="Xu X.-W."/>
            <person name="Shao C."/>
            <person name="Chen S."/>
        </authorList>
    </citation>
    <scope>NUCLEOTIDE SEQUENCE [LARGE SCALE GENOMIC DNA]</scope>
    <source>
        <strain evidence="1">Ysfricsl-2016a</strain>
        <tissue evidence="1">Blood</tissue>
    </source>
</reference>
<accession>A0A6A4TA46</accession>
<evidence type="ECO:0000313" key="1">
    <source>
        <dbReference type="EMBL" id="KAF0039851.1"/>
    </source>
</evidence>
<gene>
    <name evidence="1" type="ORF">F2P81_008086</name>
</gene>
<dbReference type="Proteomes" id="UP000438429">
    <property type="component" value="Unassembled WGS sequence"/>
</dbReference>
<comment type="caution">
    <text evidence="1">The sequence shown here is derived from an EMBL/GenBank/DDBJ whole genome shotgun (WGS) entry which is preliminary data.</text>
</comment>